<evidence type="ECO:0000256" key="5">
    <source>
        <dbReference type="SAM" id="Phobius"/>
    </source>
</evidence>
<proteinExistence type="predicted"/>
<keyword evidence="8" id="KW-1185">Reference proteome</keyword>
<comment type="caution">
    <text evidence="7">The sequence shown here is derived from an EMBL/GenBank/DDBJ whole genome shotgun (WGS) entry which is preliminary data.</text>
</comment>
<sequence length="287" mass="32433">IQTTAYIVLSSVALFGNTLVILVFVFDRRLLKKSYNILILSLAVSDVLSAVIVIMTHVVNHYFLPSNPVYGAIFCKLIATFFFPWQLLFFSVYICLLLSVERWIAIVKLHKYSSIFRRKNVAGCILASWVWSCLLMSSAILDMEYNPNSVFRCRVNIIGKGSSARLFVGVFQVMMMVFFPCLVMIGLYIHMIVSVNSSVVASAESKAKLRGKMTRMVAIVCFILIICYTPSRIFLFLAFTGNFNIYSTVNGVLSLLTFFSNCINPLVYGFSNGNFRQRYKNVFSGLC</sequence>
<dbReference type="PANTHER" id="PTHR45698">
    <property type="entry name" value="TRACE AMINE-ASSOCIATED RECEPTOR 19N-RELATED"/>
    <property type="match status" value="1"/>
</dbReference>
<dbReference type="InterPro" id="IPR000276">
    <property type="entry name" value="GPCR_Rhodpsn"/>
</dbReference>
<feature type="non-terminal residue" evidence="7">
    <location>
        <position position="1"/>
    </location>
</feature>
<dbReference type="PROSITE" id="PS50262">
    <property type="entry name" value="G_PROTEIN_RECEP_F1_2"/>
    <property type="match status" value="1"/>
</dbReference>
<keyword evidence="4 5" id="KW-0472">Membrane</keyword>
<dbReference type="AlphaFoldDB" id="A0AAU9WZX2"/>
<protein>
    <recommendedName>
        <fullName evidence="6">G-protein coupled receptors family 1 profile domain-containing protein</fullName>
    </recommendedName>
</protein>
<reference evidence="7 8" key="1">
    <citation type="submission" date="2022-05" db="EMBL/GenBank/DDBJ databases">
        <authorList>
            <consortium name="Genoscope - CEA"/>
            <person name="William W."/>
        </authorList>
    </citation>
    <scope>NUCLEOTIDE SEQUENCE [LARGE SCALE GENOMIC DNA]</scope>
</reference>
<dbReference type="Pfam" id="PF00001">
    <property type="entry name" value="7tm_1"/>
    <property type="match status" value="1"/>
</dbReference>
<feature type="transmembrane region" description="Helical" evidence="5">
    <location>
        <begin position="69"/>
        <end position="100"/>
    </location>
</feature>
<dbReference type="EMBL" id="CALNXJ010000026">
    <property type="protein sequence ID" value="CAH3132227.1"/>
    <property type="molecule type" value="Genomic_DNA"/>
</dbReference>
<feature type="domain" description="G-protein coupled receptors family 1 profile" evidence="6">
    <location>
        <begin position="16"/>
        <end position="268"/>
    </location>
</feature>
<dbReference type="GO" id="GO:0004930">
    <property type="term" value="F:G protein-coupled receptor activity"/>
    <property type="evidence" value="ECO:0007669"/>
    <property type="project" value="InterPro"/>
</dbReference>
<dbReference type="Gene3D" id="1.20.1070.10">
    <property type="entry name" value="Rhodopsin 7-helix transmembrane proteins"/>
    <property type="match status" value="1"/>
</dbReference>
<evidence type="ECO:0000256" key="1">
    <source>
        <dbReference type="ARBA" id="ARBA00004370"/>
    </source>
</evidence>
<evidence type="ECO:0000256" key="3">
    <source>
        <dbReference type="ARBA" id="ARBA00022989"/>
    </source>
</evidence>
<feature type="transmembrane region" description="Helical" evidence="5">
    <location>
        <begin position="121"/>
        <end position="141"/>
    </location>
</feature>
<dbReference type="PANTHER" id="PTHR45698:SF1">
    <property type="entry name" value="TRACE AMINE-ASSOCIATED RECEPTOR 13C-LIKE"/>
    <property type="match status" value="1"/>
</dbReference>
<comment type="subcellular location">
    <subcellularLocation>
        <location evidence="1">Membrane</location>
    </subcellularLocation>
</comment>
<dbReference type="GO" id="GO:0016020">
    <property type="term" value="C:membrane"/>
    <property type="evidence" value="ECO:0007669"/>
    <property type="project" value="UniProtKB-SubCell"/>
</dbReference>
<evidence type="ECO:0000259" key="6">
    <source>
        <dbReference type="PROSITE" id="PS50262"/>
    </source>
</evidence>
<accession>A0AAU9WZX2</accession>
<feature type="transmembrane region" description="Helical" evidence="5">
    <location>
        <begin position="216"/>
        <end position="239"/>
    </location>
</feature>
<dbReference type="SUPFAM" id="SSF81321">
    <property type="entry name" value="Family A G protein-coupled receptor-like"/>
    <property type="match status" value="1"/>
</dbReference>
<evidence type="ECO:0000256" key="2">
    <source>
        <dbReference type="ARBA" id="ARBA00022692"/>
    </source>
</evidence>
<feature type="transmembrane region" description="Helical" evidence="5">
    <location>
        <begin position="170"/>
        <end position="195"/>
    </location>
</feature>
<name>A0AAU9WZX2_9CNID</name>
<feature type="transmembrane region" description="Helical" evidence="5">
    <location>
        <begin position="38"/>
        <end position="63"/>
    </location>
</feature>
<feature type="transmembrane region" description="Helical" evidence="5">
    <location>
        <begin position="251"/>
        <end position="270"/>
    </location>
</feature>
<dbReference type="CDD" id="cd00637">
    <property type="entry name" value="7tm_classA_rhodopsin-like"/>
    <property type="match status" value="1"/>
</dbReference>
<feature type="transmembrane region" description="Helical" evidence="5">
    <location>
        <begin position="6"/>
        <end position="26"/>
    </location>
</feature>
<dbReference type="InterPro" id="IPR017452">
    <property type="entry name" value="GPCR_Rhodpsn_7TM"/>
</dbReference>
<evidence type="ECO:0000313" key="7">
    <source>
        <dbReference type="EMBL" id="CAH3132227.1"/>
    </source>
</evidence>
<evidence type="ECO:0000256" key="4">
    <source>
        <dbReference type="ARBA" id="ARBA00023136"/>
    </source>
</evidence>
<keyword evidence="3 5" id="KW-1133">Transmembrane helix</keyword>
<dbReference type="Proteomes" id="UP001159428">
    <property type="component" value="Unassembled WGS sequence"/>
</dbReference>
<gene>
    <name evidence="7" type="ORF">PMEA_00014579</name>
</gene>
<dbReference type="PRINTS" id="PR00237">
    <property type="entry name" value="GPCRRHODOPSN"/>
</dbReference>
<organism evidence="7 8">
    <name type="scientific">Pocillopora meandrina</name>
    <dbReference type="NCBI Taxonomy" id="46732"/>
    <lineage>
        <taxon>Eukaryota</taxon>
        <taxon>Metazoa</taxon>
        <taxon>Cnidaria</taxon>
        <taxon>Anthozoa</taxon>
        <taxon>Hexacorallia</taxon>
        <taxon>Scleractinia</taxon>
        <taxon>Astrocoeniina</taxon>
        <taxon>Pocilloporidae</taxon>
        <taxon>Pocillopora</taxon>
    </lineage>
</organism>
<evidence type="ECO:0000313" key="8">
    <source>
        <dbReference type="Proteomes" id="UP001159428"/>
    </source>
</evidence>
<keyword evidence="2 5" id="KW-0812">Transmembrane</keyword>